<evidence type="ECO:0000313" key="2">
    <source>
        <dbReference type="EMBL" id="GFD52128.1"/>
    </source>
</evidence>
<accession>A0A699X2J0</accession>
<feature type="non-terminal residue" evidence="2">
    <location>
        <position position="1"/>
    </location>
</feature>
<feature type="compositionally biased region" description="Basic and acidic residues" evidence="1">
    <location>
        <begin position="84"/>
        <end position="96"/>
    </location>
</feature>
<sequence>QPSLGRSSGSLEQLSVRRSTCRFVQSGLVRTHLPAFPNWRHGAMAGARAAVRRNGPRGPQQPSCSPAQTSKGATRINLANSRLDGADLRTDKAALT</sequence>
<dbReference type="AlphaFoldDB" id="A0A699X2J0"/>
<feature type="region of interest" description="Disordered" evidence="1">
    <location>
        <begin position="48"/>
        <end position="96"/>
    </location>
</feature>
<feature type="compositionally biased region" description="Polar residues" evidence="1">
    <location>
        <begin position="60"/>
        <end position="80"/>
    </location>
</feature>
<comment type="caution">
    <text evidence="2">The sequence shown here is derived from an EMBL/GenBank/DDBJ whole genome shotgun (WGS) entry which is preliminary data.</text>
</comment>
<reference evidence="2" key="1">
    <citation type="journal article" date="2019" name="Sci. Rep.">
        <title>Draft genome of Tanacetum cinerariifolium, the natural source of mosquito coil.</title>
        <authorList>
            <person name="Yamashiro T."/>
            <person name="Shiraishi A."/>
            <person name="Satake H."/>
            <person name="Nakayama K."/>
        </authorList>
    </citation>
    <scope>NUCLEOTIDE SEQUENCE</scope>
</reference>
<organism evidence="2">
    <name type="scientific">Tanacetum cinerariifolium</name>
    <name type="common">Dalmatian daisy</name>
    <name type="synonym">Chrysanthemum cinerariifolium</name>
    <dbReference type="NCBI Taxonomy" id="118510"/>
    <lineage>
        <taxon>Eukaryota</taxon>
        <taxon>Viridiplantae</taxon>
        <taxon>Streptophyta</taxon>
        <taxon>Embryophyta</taxon>
        <taxon>Tracheophyta</taxon>
        <taxon>Spermatophyta</taxon>
        <taxon>Magnoliopsida</taxon>
        <taxon>eudicotyledons</taxon>
        <taxon>Gunneridae</taxon>
        <taxon>Pentapetalae</taxon>
        <taxon>asterids</taxon>
        <taxon>campanulids</taxon>
        <taxon>Asterales</taxon>
        <taxon>Asteraceae</taxon>
        <taxon>Asteroideae</taxon>
        <taxon>Anthemideae</taxon>
        <taxon>Anthemidinae</taxon>
        <taxon>Tanacetum</taxon>
    </lineage>
</organism>
<protein>
    <submittedName>
        <fullName evidence="2">Uncharacterized protein</fullName>
    </submittedName>
</protein>
<evidence type="ECO:0000256" key="1">
    <source>
        <dbReference type="SAM" id="MobiDB-lite"/>
    </source>
</evidence>
<name>A0A699X2J0_TANCI</name>
<proteinExistence type="predicted"/>
<dbReference type="EMBL" id="BKCJ011778358">
    <property type="protein sequence ID" value="GFD52128.1"/>
    <property type="molecule type" value="Genomic_DNA"/>
</dbReference>
<gene>
    <name evidence="2" type="ORF">Tci_924097</name>
</gene>